<feature type="signal peptide" evidence="2">
    <location>
        <begin position="1"/>
        <end position="16"/>
    </location>
</feature>
<keyword evidence="3" id="KW-1185">Reference proteome</keyword>
<evidence type="ECO:0000313" key="4">
    <source>
        <dbReference type="WBParaSite" id="Csp11.Scaffold629.g10316.t1"/>
    </source>
</evidence>
<name>A0A1I7TNX7_9PELO</name>
<keyword evidence="1" id="KW-0472">Membrane</keyword>
<keyword evidence="1" id="KW-1133">Transmembrane helix</keyword>
<evidence type="ECO:0000313" key="3">
    <source>
        <dbReference type="Proteomes" id="UP000095282"/>
    </source>
</evidence>
<feature type="chain" id="PRO_5009307782" evidence="2">
    <location>
        <begin position="17"/>
        <end position="89"/>
    </location>
</feature>
<dbReference type="AlphaFoldDB" id="A0A1I7TNX7"/>
<reference evidence="4" key="1">
    <citation type="submission" date="2016-11" db="UniProtKB">
        <authorList>
            <consortium name="WormBaseParasite"/>
        </authorList>
    </citation>
    <scope>IDENTIFICATION</scope>
</reference>
<keyword evidence="2" id="KW-0732">Signal</keyword>
<protein>
    <submittedName>
        <fullName evidence="4">Membrane-associated protein</fullName>
    </submittedName>
</protein>
<evidence type="ECO:0000256" key="2">
    <source>
        <dbReference type="SAM" id="SignalP"/>
    </source>
</evidence>
<proteinExistence type="predicted"/>
<accession>A0A1I7TNX7</accession>
<sequence length="89" mass="10381">MKLRLLLILFANLVAAHPSVLSTDQPTLNLIRIVFFSITAISVSIFFYGLFLYYSKLFKASPVIIRRNWITEPEWEGRVDIPLEDFDFE</sequence>
<feature type="transmembrane region" description="Helical" evidence="1">
    <location>
        <begin position="33"/>
        <end position="54"/>
    </location>
</feature>
<organism evidence="3 4">
    <name type="scientific">Caenorhabditis tropicalis</name>
    <dbReference type="NCBI Taxonomy" id="1561998"/>
    <lineage>
        <taxon>Eukaryota</taxon>
        <taxon>Metazoa</taxon>
        <taxon>Ecdysozoa</taxon>
        <taxon>Nematoda</taxon>
        <taxon>Chromadorea</taxon>
        <taxon>Rhabditida</taxon>
        <taxon>Rhabditina</taxon>
        <taxon>Rhabditomorpha</taxon>
        <taxon>Rhabditoidea</taxon>
        <taxon>Rhabditidae</taxon>
        <taxon>Peloderinae</taxon>
        <taxon>Caenorhabditis</taxon>
    </lineage>
</organism>
<dbReference type="WBParaSite" id="Csp11.Scaffold629.g10316.t1">
    <property type="protein sequence ID" value="Csp11.Scaffold629.g10316.t1"/>
    <property type="gene ID" value="Csp11.Scaffold629.g10316"/>
</dbReference>
<keyword evidence="1" id="KW-0812">Transmembrane</keyword>
<dbReference type="Proteomes" id="UP000095282">
    <property type="component" value="Unplaced"/>
</dbReference>
<evidence type="ECO:0000256" key="1">
    <source>
        <dbReference type="SAM" id="Phobius"/>
    </source>
</evidence>